<dbReference type="EMBL" id="JACHGH010000002">
    <property type="protein sequence ID" value="MBB6452247.1"/>
    <property type="molecule type" value="Genomic_DNA"/>
</dbReference>
<reference evidence="1 2" key="1">
    <citation type="submission" date="2020-08" db="EMBL/GenBank/DDBJ databases">
        <title>Genomic Encyclopedia of Type Strains, Phase IV (KMG-IV): sequencing the most valuable type-strain genomes for metagenomic binning, comparative biology and taxonomic classification.</title>
        <authorList>
            <person name="Goeker M."/>
        </authorList>
    </citation>
    <scope>NUCLEOTIDE SEQUENCE [LARGE SCALE GENOMIC DNA]</scope>
    <source>
        <strain evidence="1 2">DSM 19612</strain>
    </source>
</reference>
<dbReference type="Proteomes" id="UP000581688">
    <property type="component" value="Unassembled WGS sequence"/>
</dbReference>
<evidence type="ECO:0008006" key="3">
    <source>
        <dbReference type="Google" id="ProtNLM"/>
    </source>
</evidence>
<evidence type="ECO:0000313" key="2">
    <source>
        <dbReference type="Proteomes" id="UP000581688"/>
    </source>
</evidence>
<keyword evidence="2" id="KW-1185">Reference proteome</keyword>
<comment type="caution">
    <text evidence="1">The sequence shown here is derived from an EMBL/GenBank/DDBJ whole genome shotgun (WGS) entry which is preliminary data.</text>
</comment>
<dbReference type="AlphaFoldDB" id="A0A841PTC8"/>
<dbReference type="SUPFAM" id="SSF140415">
    <property type="entry name" value="YppE-like"/>
    <property type="match status" value="1"/>
</dbReference>
<gene>
    <name evidence="1" type="ORF">HNQ94_000692</name>
</gene>
<accession>A0A841PTC8</accession>
<dbReference type="InterPro" id="IPR023351">
    <property type="entry name" value="YppE-like_sf"/>
</dbReference>
<dbReference type="InterPro" id="IPR014913">
    <property type="entry name" value="YppE-like"/>
</dbReference>
<name>A0A841PTC8_9BACI</name>
<dbReference type="Gene3D" id="1.20.120.440">
    <property type="entry name" value="YppE-like"/>
    <property type="match status" value="1"/>
</dbReference>
<organism evidence="1 2">
    <name type="scientific">Salirhabdus euzebyi</name>
    <dbReference type="NCBI Taxonomy" id="394506"/>
    <lineage>
        <taxon>Bacteria</taxon>
        <taxon>Bacillati</taxon>
        <taxon>Bacillota</taxon>
        <taxon>Bacilli</taxon>
        <taxon>Bacillales</taxon>
        <taxon>Bacillaceae</taxon>
        <taxon>Salirhabdus</taxon>
    </lineage>
</organism>
<sequence length="115" mass="13614">MNSQLANLIDQIYEEVLAKGLERFDNGNAIDKKSREGFEQVKVQTKHPFSLIDKWEEETLAAIPELPIYPNQVQNTKENMELLLLHSYYHDVKRKRFMELYHSIDYVMNQMKGKP</sequence>
<protein>
    <recommendedName>
        <fullName evidence="3">DUF1798 family protein</fullName>
    </recommendedName>
</protein>
<dbReference type="Pfam" id="PF08807">
    <property type="entry name" value="DUF1798"/>
    <property type="match status" value="1"/>
</dbReference>
<dbReference type="RefSeq" id="WP_174495075.1">
    <property type="nucleotide sequence ID" value="NZ_CADDWK010000002.1"/>
</dbReference>
<evidence type="ECO:0000313" key="1">
    <source>
        <dbReference type="EMBL" id="MBB6452247.1"/>
    </source>
</evidence>
<proteinExistence type="predicted"/>